<dbReference type="InterPro" id="IPR014775">
    <property type="entry name" value="L27_C"/>
</dbReference>
<dbReference type="SUPFAM" id="SSF52540">
    <property type="entry name" value="P-loop containing nucleoside triphosphate hydrolases"/>
    <property type="match status" value="1"/>
</dbReference>
<dbReference type="InterPro" id="IPR036892">
    <property type="entry name" value="L27_dom_sf"/>
</dbReference>
<dbReference type="EMBL" id="GEDC01015929">
    <property type="protein sequence ID" value="JAS21369.1"/>
    <property type="molecule type" value="Transcribed_RNA"/>
</dbReference>
<dbReference type="SMART" id="SM00569">
    <property type="entry name" value="L27"/>
    <property type="match status" value="2"/>
</dbReference>
<dbReference type="PANTHER" id="PTHR23122">
    <property type="entry name" value="MEMBRANE-ASSOCIATED GUANYLATE KINASE MAGUK"/>
    <property type="match status" value="1"/>
</dbReference>
<dbReference type="InterPro" id="IPR027417">
    <property type="entry name" value="P-loop_NTPase"/>
</dbReference>
<feature type="domain" description="L27" evidence="7">
    <location>
        <begin position="10"/>
        <end position="65"/>
    </location>
</feature>
<sequence>MTAVMANSNWDPSLSCLLESLEESKKTLPTSEEEFDFLSDLLQSKELHALVKVHNKIVDNGLDDKFHPILSSSMQIALEVLDLILPRINLSVDCRDLFMLLQMSHLQGLLCAHDAVAQKDYFPRLPEIPLEVDEDEETIKIVQLVKSNEPLMGVQSAEPIVGATIKTDEETGKIVIARVMHGGAADRSGLIHVGDEVVEVNNINVEGKTPNDVLKILQASEGTITFKLVPAEGKPGIRESKVRVRSHFDYFSLNDPYIPCKEAGLDFSKGDILHIVSQDDAYWWQARKEGDKDMRAGLIPSRALQERRILHERLQEDKSSKEEKGGHGAGCESITVCYPGIPPPNFCSIYPPKLPPCQSRTKKIIYDAAEREDFDREEVPTYEEVAKLYPRAGLARPIVMIGAPGVGRNELRRRLIATDPEKYRTPTPYTSRPPKTGEENGKEYFFVSRESLEEDINAGKMLEYGEYKGNLYGTSAESVQSIVSAGYFCLLSPHYQALRMLRTPLLKPYIVFIKPPSFEELKESRSTAFARSTFDETNSRGFSDDEFHDMIHNSDRIEFLYGHFFDETIVNTDLSTAFEQLVTCVNRLETEPLWVPASWVQ</sequence>
<gene>
    <name evidence="8" type="ORF">g.16085</name>
</gene>
<dbReference type="InterPro" id="IPR036034">
    <property type="entry name" value="PDZ_sf"/>
</dbReference>
<dbReference type="Gene3D" id="2.30.30.40">
    <property type="entry name" value="SH3 Domains"/>
    <property type="match status" value="1"/>
</dbReference>
<feature type="domain" description="Guanylate kinase-like" evidence="5">
    <location>
        <begin position="395"/>
        <end position="586"/>
    </location>
</feature>
<dbReference type="InterPro" id="IPR050716">
    <property type="entry name" value="MAGUK"/>
</dbReference>
<dbReference type="PROSITE" id="PS50106">
    <property type="entry name" value="PDZ"/>
    <property type="match status" value="1"/>
</dbReference>
<feature type="domain" description="SH3" evidence="4">
    <location>
        <begin position="239"/>
        <end position="309"/>
    </location>
</feature>
<dbReference type="PROSITE" id="PS00856">
    <property type="entry name" value="GUANYLATE_KINASE_1"/>
    <property type="match status" value="1"/>
</dbReference>
<dbReference type="PROSITE" id="PS51022">
    <property type="entry name" value="L27"/>
    <property type="match status" value="2"/>
</dbReference>
<name>A0A1B6D6R0_9HEMI</name>
<dbReference type="GO" id="GO:0030054">
    <property type="term" value="C:cell junction"/>
    <property type="evidence" value="ECO:0007669"/>
    <property type="project" value="UniProtKB-ARBA"/>
</dbReference>
<dbReference type="InterPro" id="IPR001452">
    <property type="entry name" value="SH3_domain"/>
</dbReference>
<organism evidence="8">
    <name type="scientific">Clastoptera arizonana</name>
    <name type="common">Arizona spittle bug</name>
    <dbReference type="NCBI Taxonomy" id="38151"/>
    <lineage>
        <taxon>Eukaryota</taxon>
        <taxon>Metazoa</taxon>
        <taxon>Ecdysozoa</taxon>
        <taxon>Arthropoda</taxon>
        <taxon>Hexapoda</taxon>
        <taxon>Insecta</taxon>
        <taxon>Pterygota</taxon>
        <taxon>Neoptera</taxon>
        <taxon>Paraneoptera</taxon>
        <taxon>Hemiptera</taxon>
        <taxon>Auchenorrhyncha</taxon>
        <taxon>Cercopoidea</taxon>
        <taxon>Clastopteridae</taxon>
        <taxon>Clastoptera</taxon>
    </lineage>
</organism>
<proteinExistence type="inferred from homology"/>
<dbReference type="PROSITE" id="PS50052">
    <property type="entry name" value="GUANYLATE_KINASE_2"/>
    <property type="match status" value="1"/>
</dbReference>
<dbReference type="SMART" id="SM00228">
    <property type="entry name" value="PDZ"/>
    <property type="match status" value="1"/>
</dbReference>
<evidence type="ECO:0000259" key="4">
    <source>
        <dbReference type="PROSITE" id="PS50002"/>
    </source>
</evidence>
<dbReference type="InterPro" id="IPR001478">
    <property type="entry name" value="PDZ"/>
</dbReference>
<dbReference type="InterPro" id="IPR008145">
    <property type="entry name" value="GK/Ca_channel_bsu"/>
</dbReference>
<dbReference type="InterPro" id="IPR020590">
    <property type="entry name" value="Guanylate_kinase_CS"/>
</dbReference>
<dbReference type="Pfam" id="PF07653">
    <property type="entry name" value="SH3_2"/>
    <property type="match status" value="1"/>
</dbReference>
<comment type="similarity">
    <text evidence="1">Belongs to the MAGUK family.</text>
</comment>
<dbReference type="Gene3D" id="3.40.50.300">
    <property type="entry name" value="P-loop containing nucleotide triphosphate hydrolases"/>
    <property type="match status" value="1"/>
</dbReference>
<evidence type="ECO:0000259" key="7">
    <source>
        <dbReference type="PROSITE" id="PS51022"/>
    </source>
</evidence>
<dbReference type="CDD" id="cd00071">
    <property type="entry name" value="GMPK"/>
    <property type="match status" value="1"/>
</dbReference>
<dbReference type="SMART" id="SM00072">
    <property type="entry name" value="GuKc"/>
    <property type="match status" value="1"/>
</dbReference>
<dbReference type="SUPFAM" id="SSF101288">
    <property type="entry name" value="L27 domain"/>
    <property type="match status" value="1"/>
</dbReference>
<dbReference type="FunFam" id="3.30.63.10:FF:000002">
    <property type="entry name" value="Guanylate kinase 1"/>
    <property type="match status" value="1"/>
</dbReference>
<dbReference type="SMART" id="SM00326">
    <property type="entry name" value="SH3"/>
    <property type="match status" value="1"/>
</dbReference>
<reference evidence="8" key="1">
    <citation type="submission" date="2015-12" db="EMBL/GenBank/DDBJ databases">
        <title>De novo transcriptome assembly of four potential Pierce s Disease insect vectors from Arizona vineyards.</title>
        <authorList>
            <person name="Tassone E.E."/>
        </authorList>
    </citation>
    <scope>NUCLEOTIDE SEQUENCE</scope>
</reference>
<evidence type="ECO:0000313" key="8">
    <source>
        <dbReference type="EMBL" id="JAS21369.1"/>
    </source>
</evidence>
<dbReference type="InterPro" id="IPR004172">
    <property type="entry name" value="L27_dom"/>
</dbReference>
<keyword evidence="2 3" id="KW-0728">SH3 domain</keyword>
<dbReference type="Pfam" id="PF02828">
    <property type="entry name" value="L27"/>
    <property type="match status" value="1"/>
</dbReference>
<dbReference type="Pfam" id="PF00595">
    <property type="entry name" value="PDZ"/>
    <property type="match status" value="1"/>
</dbReference>
<evidence type="ECO:0000259" key="6">
    <source>
        <dbReference type="PROSITE" id="PS50106"/>
    </source>
</evidence>
<dbReference type="Gene3D" id="2.30.42.10">
    <property type="match status" value="1"/>
</dbReference>
<dbReference type="InterPro" id="IPR036028">
    <property type="entry name" value="SH3-like_dom_sf"/>
</dbReference>
<dbReference type="CDD" id="cd11862">
    <property type="entry name" value="SH3_MPP"/>
    <property type="match status" value="1"/>
</dbReference>
<protein>
    <recommendedName>
        <fullName evidence="9">MAGUK p55 subfamily member 7</fullName>
    </recommendedName>
</protein>
<evidence type="ECO:0000256" key="2">
    <source>
        <dbReference type="ARBA" id="ARBA00022443"/>
    </source>
</evidence>
<evidence type="ECO:0000259" key="5">
    <source>
        <dbReference type="PROSITE" id="PS50052"/>
    </source>
</evidence>
<dbReference type="InterPro" id="IPR008144">
    <property type="entry name" value="Guanylate_kin-like_dom"/>
</dbReference>
<accession>A0A1B6D6R0</accession>
<dbReference type="Pfam" id="PF00625">
    <property type="entry name" value="Guanylate_kin"/>
    <property type="match status" value="1"/>
</dbReference>
<evidence type="ECO:0000256" key="1">
    <source>
        <dbReference type="ARBA" id="ARBA00007014"/>
    </source>
</evidence>
<dbReference type="CDD" id="cd06799">
    <property type="entry name" value="PDZ_MPP3-MPP4-MPP7-like"/>
    <property type="match status" value="1"/>
</dbReference>
<evidence type="ECO:0000256" key="3">
    <source>
        <dbReference type="PROSITE-ProRule" id="PRU00192"/>
    </source>
</evidence>
<dbReference type="SUPFAM" id="SSF50044">
    <property type="entry name" value="SH3-domain"/>
    <property type="match status" value="1"/>
</dbReference>
<dbReference type="AlphaFoldDB" id="A0A1B6D6R0"/>
<feature type="domain" description="L27" evidence="7">
    <location>
        <begin position="70"/>
        <end position="124"/>
    </location>
</feature>
<dbReference type="SUPFAM" id="SSF50156">
    <property type="entry name" value="PDZ domain-like"/>
    <property type="match status" value="1"/>
</dbReference>
<dbReference type="Gene3D" id="1.10.287.650">
    <property type="entry name" value="L27 domain"/>
    <property type="match status" value="1"/>
</dbReference>
<dbReference type="PROSITE" id="PS50002">
    <property type="entry name" value="SH3"/>
    <property type="match status" value="1"/>
</dbReference>
<evidence type="ECO:0008006" key="9">
    <source>
        <dbReference type="Google" id="ProtNLM"/>
    </source>
</evidence>
<feature type="domain" description="PDZ" evidence="6">
    <location>
        <begin position="141"/>
        <end position="232"/>
    </location>
</feature>